<organism evidence="1 2">
    <name type="scientific">Paenibacillus chungangensis</name>
    <dbReference type="NCBI Taxonomy" id="696535"/>
    <lineage>
        <taxon>Bacteria</taxon>
        <taxon>Bacillati</taxon>
        <taxon>Bacillota</taxon>
        <taxon>Bacilli</taxon>
        <taxon>Bacillales</taxon>
        <taxon>Paenibacillaceae</taxon>
        <taxon>Paenibacillus</taxon>
    </lineage>
</organism>
<accession>A0ABW3HTN3</accession>
<keyword evidence="2" id="KW-1185">Reference proteome</keyword>
<dbReference type="InterPro" id="IPR008775">
    <property type="entry name" value="Phytyl_CoA_dOase-like"/>
</dbReference>
<dbReference type="Pfam" id="PF05721">
    <property type="entry name" value="PhyH"/>
    <property type="match status" value="1"/>
</dbReference>
<dbReference type="Proteomes" id="UP001596989">
    <property type="component" value="Unassembled WGS sequence"/>
</dbReference>
<dbReference type="Gene3D" id="2.60.120.620">
    <property type="entry name" value="q2cbj1_9rhob like domain"/>
    <property type="match status" value="1"/>
</dbReference>
<dbReference type="PANTHER" id="PTHR20883">
    <property type="entry name" value="PHYTANOYL-COA DIOXYGENASE DOMAIN CONTAINING 1"/>
    <property type="match status" value="1"/>
</dbReference>
<reference evidence="2" key="1">
    <citation type="journal article" date="2019" name="Int. J. Syst. Evol. Microbiol.">
        <title>The Global Catalogue of Microorganisms (GCM) 10K type strain sequencing project: providing services to taxonomists for standard genome sequencing and annotation.</title>
        <authorList>
            <consortium name="The Broad Institute Genomics Platform"/>
            <consortium name="The Broad Institute Genome Sequencing Center for Infectious Disease"/>
            <person name="Wu L."/>
            <person name="Ma J."/>
        </authorList>
    </citation>
    <scope>NUCLEOTIDE SEQUENCE [LARGE SCALE GENOMIC DNA]</scope>
    <source>
        <strain evidence="2">CCUG 59129</strain>
    </source>
</reference>
<keyword evidence="1" id="KW-0560">Oxidoreductase</keyword>
<evidence type="ECO:0000313" key="1">
    <source>
        <dbReference type="EMBL" id="MFD0960929.1"/>
    </source>
</evidence>
<comment type="caution">
    <text evidence="1">The sequence shown here is derived from an EMBL/GenBank/DDBJ whole genome shotgun (WGS) entry which is preliminary data.</text>
</comment>
<sequence>MNQTYKEQFDRDGYVVLKQLFSEQEVNALKKEAVQVLKKKEVGKEGVYVGMAAASPIFAAAADKEELAEVLQEIIGEEVVFLSDKIVFKDAGTDFGSPWHQDYPYWKGSHKYSVWIALDDADADNGCLRVVPGSHLYGDINHQGDASDGLGFGNRLREQDIDPDQIVDLKASKGDAIVFHDLLFHASYPNKSGKERWALISTYKDGTQADPHYDWATAAFVVGRSRS</sequence>
<gene>
    <name evidence="1" type="ORF">ACFQ2I_16180</name>
</gene>
<keyword evidence="1" id="KW-0223">Dioxygenase</keyword>
<evidence type="ECO:0000313" key="2">
    <source>
        <dbReference type="Proteomes" id="UP001596989"/>
    </source>
</evidence>
<dbReference type="SUPFAM" id="SSF51197">
    <property type="entry name" value="Clavaminate synthase-like"/>
    <property type="match status" value="1"/>
</dbReference>
<proteinExistence type="predicted"/>
<dbReference type="RefSeq" id="WP_377565893.1">
    <property type="nucleotide sequence ID" value="NZ_JBHTJZ010000024.1"/>
</dbReference>
<dbReference type="GO" id="GO:0051213">
    <property type="term" value="F:dioxygenase activity"/>
    <property type="evidence" value="ECO:0007669"/>
    <property type="project" value="UniProtKB-KW"/>
</dbReference>
<name>A0ABW3HTN3_9BACL</name>
<dbReference type="EMBL" id="JBHTJZ010000024">
    <property type="protein sequence ID" value="MFD0960929.1"/>
    <property type="molecule type" value="Genomic_DNA"/>
</dbReference>
<dbReference type="PANTHER" id="PTHR20883:SF48">
    <property type="entry name" value="ECTOINE DIOXYGENASE"/>
    <property type="match status" value="1"/>
</dbReference>
<protein>
    <submittedName>
        <fullName evidence="1">Phytanoyl-CoA dioxygenase family protein</fullName>
    </submittedName>
</protein>